<dbReference type="CDD" id="cd00175">
    <property type="entry name" value="SNc"/>
    <property type="match status" value="1"/>
</dbReference>
<dbReference type="PATRIC" id="fig|162209.4.peg.1159"/>
<dbReference type="GO" id="GO:0016787">
    <property type="term" value="F:hydrolase activity"/>
    <property type="evidence" value="ECO:0007669"/>
    <property type="project" value="UniProtKB-KW"/>
</dbReference>
<feature type="region of interest" description="Disordered" evidence="4">
    <location>
        <begin position="210"/>
        <end position="234"/>
    </location>
</feature>
<evidence type="ECO:0000256" key="2">
    <source>
        <dbReference type="ARBA" id="ARBA00022759"/>
    </source>
</evidence>
<feature type="compositionally biased region" description="Basic and acidic residues" evidence="4">
    <location>
        <begin position="214"/>
        <end position="234"/>
    </location>
</feature>
<dbReference type="PROSITE" id="PS51257">
    <property type="entry name" value="PROKAR_LIPOPROTEIN"/>
    <property type="match status" value="1"/>
</dbReference>
<evidence type="ECO:0000256" key="3">
    <source>
        <dbReference type="ARBA" id="ARBA00022801"/>
    </source>
</evidence>
<dbReference type="SMART" id="SM00318">
    <property type="entry name" value="SNc"/>
    <property type="match status" value="1"/>
</dbReference>
<dbReference type="PANTHER" id="PTHR12302">
    <property type="entry name" value="EBNA2 BINDING PROTEIN P100"/>
    <property type="match status" value="1"/>
</dbReference>
<dbReference type="AlphaFoldDB" id="A0A0U2UE21"/>
<keyword evidence="3" id="KW-0378">Hydrolase</keyword>
<keyword evidence="5" id="KW-0732">Signal</keyword>
<dbReference type="PROSITE" id="PS50830">
    <property type="entry name" value="TNASE_3"/>
    <property type="match status" value="1"/>
</dbReference>
<name>A0A0U2UE21_9BACL</name>
<evidence type="ECO:0000256" key="5">
    <source>
        <dbReference type="SAM" id="SignalP"/>
    </source>
</evidence>
<protein>
    <submittedName>
        <fullName evidence="6">Thermonuclease</fullName>
    </submittedName>
</protein>
<keyword evidence="7" id="KW-1185">Reference proteome</keyword>
<dbReference type="Gene3D" id="2.40.50.90">
    <property type="match status" value="1"/>
</dbReference>
<dbReference type="InterPro" id="IPR008613">
    <property type="entry name" value="Excalibur_Ca-bd_domain"/>
</dbReference>
<dbReference type="PANTHER" id="PTHR12302:SF3">
    <property type="entry name" value="SERINE_THREONINE-PROTEIN KINASE 31"/>
    <property type="match status" value="1"/>
</dbReference>
<evidence type="ECO:0000256" key="1">
    <source>
        <dbReference type="ARBA" id="ARBA00022722"/>
    </source>
</evidence>
<evidence type="ECO:0000313" key="7">
    <source>
        <dbReference type="Proteomes" id="UP000061660"/>
    </source>
</evidence>
<evidence type="ECO:0000313" key="6">
    <source>
        <dbReference type="EMBL" id="ALS21468.1"/>
    </source>
</evidence>
<sequence precursor="true">MKKWSGISAMVLAAAIIISGCGNLQAASTPASPAENKIFSTAKVTGVVDGDTIKVELEGKEETVRMILVDTPETVHPNKPVQPFGPEASALAKKTLEGKEVKLERDVSQRDRYGRILAYVYVDDQMFNEVLLEKGLARVSVFPPDVKYVDRFREIQKKAQKARLGIWSIEDYASDHGYDDNKAQISSEPQPSRNEEVYYGKCAEVQAAGKAPLHRGDPGYRSGLDRDGDGIACE</sequence>
<dbReference type="Pfam" id="PF05901">
    <property type="entry name" value="Excalibur"/>
    <property type="match status" value="1"/>
</dbReference>
<dbReference type="InterPro" id="IPR016071">
    <property type="entry name" value="Staphylococal_nuclease_OB-fold"/>
</dbReference>
<proteinExistence type="predicted"/>
<dbReference type="GO" id="GO:0004519">
    <property type="term" value="F:endonuclease activity"/>
    <property type="evidence" value="ECO:0007669"/>
    <property type="project" value="UniProtKB-KW"/>
</dbReference>
<feature type="signal peptide" evidence="5">
    <location>
        <begin position="1"/>
        <end position="26"/>
    </location>
</feature>
<dbReference type="RefSeq" id="WP_062407766.1">
    <property type="nucleotide sequence ID" value="NZ_BJCS01000003.1"/>
</dbReference>
<dbReference type="Pfam" id="PF00565">
    <property type="entry name" value="SNase"/>
    <property type="match status" value="1"/>
</dbReference>
<reference evidence="6 7" key="2">
    <citation type="journal article" date="2016" name="Genome Announc.">
        <title>Complete Genome Sequences of Two Interactive Moderate Thermophiles, Paenibacillus napthalenovorans 32O-Y and Paenibacillus sp. 32O-W.</title>
        <authorList>
            <person name="Butler R.R.III."/>
            <person name="Wang J."/>
            <person name="Stark B.C."/>
            <person name="Pombert J.F."/>
        </authorList>
    </citation>
    <scope>NUCLEOTIDE SEQUENCE [LARGE SCALE GENOMIC DNA]</scope>
    <source>
        <strain evidence="6 7">32O-Y</strain>
    </source>
</reference>
<evidence type="ECO:0000256" key="4">
    <source>
        <dbReference type="SAM" id="MobiDB-lite"/>
    </source>
</evidence>
<keyword evidence="2" id="KW-0255">Endonuclease</keyword>
<dbReference type="Proteomes" id="UP000061660">
    <property type="component" value="Chromosome"/>
</dbReference>
<accession>A0A0U2UE21</accession>
<reference evidence="7" key="1">
    <citation type="submission" date="2015-12" db="EMBL/GenBank/DDBJ databases">
        <title>Complete genome sequences of two moderately thermophilic Paenibacillus species.</title>
        <authorList>
            <person name="Butler R.III."/>
            <person name="Wang J."/>
            <person name="Stark B.C."/>
            <person name="Pombert J.-F."/>
        </authorList>
    </citation>
    <scope>NUCLEOTIDE SEQUENCE [LARGE SCALE GENOMIC DNA]</scope>
    <source>
        <strain evidence="7">32O-Y</strain>
    </source>
</reference>
<dbReference type="SMART" id="SM00894">
    <property type="entry name" value="Excalibur"/>
    <property type="match status" value="1"/>
</dbReference>
<dbReference type="InterPro" id="IPR035437">
    <property type="entry name" value="SNase_OB-fold_sf"/>
</dbReference>
<organism evidence="6 7">
    <name type="scientific">Paenibacillus naphthalenovorans</name>
    <dbReference type="NCBI Taxonomy" id="162209"/>
    <lineage>
        <taxon>Bacteria</taxon>
        <taxon>Bacillati</taxon>
        <taxon>Bacillota</taxon>
        <taxon>Bacilli</taxon>
        <taxon>Bacillales</taxon>
        <taxon>Paenibacillaceae</taxon>
        <taxon>Paenibacillus</taxon>
    </lineage>
</organism>
<dbReference type="PROSITE" id="PS01284">
    <property type="entry name" value="TNASE_2"/>
    <property type="match status" value="1"/>
</dbReference>
<feature type="chain" id="PRO_5043881728" evidence="5">
    <location>
        <begin position="27"/>
        <end position="234"/>
    </location>
</feature>
<dbReference type="PROSITE" id="PS01123">
    <property type="entry name" value="TNASE_1"/>
    <property type="match status" value="1"/>
</dbReference>
<dbReference type="KEGG" id="pnp:IJ22_10900"/>
<dbReference type="InterPro" id="IPR002071">
    <property type="entry name" value="Thermonucl_AS"/>
</dbReference>
<keyword evidence="1" id="KW-0540">Nuclease</keyword>
<gene>
    <name evidence="6" type="ORF">IJ22_10900</name>
</gene>
<dbReference type="SUPFAM" id="SSF50199">
    <property type="entry name" value="Staphylococcal nuclease"/>
    <property type="match status" value="1"/>
</dbReference>
<dbReference type="GO" id="GO:0003676">
    <property type="term" value="F:nucleic acid binding"/>
    <property type="evidence" value="ECO:0007669"/>
    <property type="project" value="InterPro"/>
</dbReference>
<dbReference type="EMBL" id="CP013652">
    <property type="protein sequence ID" value="ALS21468.1"/>
    <property type="molecule type" value="Genomic_DNA"/>
</dbReference>
<dbReference type="STRING" id="162209.IJ22_10900"/>